<reference evidence="5" key="1">
    <citation type="submission" date="2017-02" db="EMBL/GenBank/DDBJ databases">
        <authorList>
            <person name="Regsiter A."/>
            <person name="William W."/>
        </authorList>
    </citation>
    <scope>NUCLEOTIDE SEQUENCE</scope>
    <source>
        <strain evidence="5">Bib</strain>
    </source>
</reference>
<keyword evidence="1 5" id="KW-0808">Transferase</keyword>
<dbReference type="Pfam" id="PF08541">
    <property type="entry name" value="ACP_syn_III_C"/>
    <property type="match status" value="1"/>
</dbReference>
<dbReference type="EC" id="2.3.1.41" evidence="5"/>
<keyword evidence="2 5" id="KW-0012">Acyltransferase</keyword>
<dbReference type="PANTHER" id="PTHR34069">
    <property type="entry name" value="3-OXOACYL-[ACYL-CARRIER-PROTEIN] SYNTHASE 3"/>
    <property type="match status" value="1"/>
</dbReference>
<sequence>MAKAAIIGTGLYAPGQPIDNETLKKLTGVEFDSQRHEEKLGIKSRHIARLSGLKETTADFAEHAARDALQAAKVDPKDVGLFIVATDTPEYISPATSILLQGRLQGGETGAKSFDVGASCASFIEALDAAARHLITDSSMRYALVVGVYNMPAYIRDGDAFGWSIFADGAGAVVLERQEQGQSGYIDGAFVTDGTQWNFVGVYAGGTKLPVTRERLDSGEYGLQLLQKLPGDRNVKLWPPLVQRLLEKAKIPQTAVSHYLFTQINKSVIEQVMAVLGEPLHKTTMVMDRYGYTGSGCIPMALHEAVMAGRIKKGDLVVMVASGAGLAVGASLLKF</sequence>
<name>A0A3P3XL39_9SPIR</name>
<dbReference type="GO" id="GO:0006633">
    <property type="term" value="P:fatty acid biosynthetic process"/>
    <property type="evidence" value="ECO:0007669"/>
    <property type="project" value="InterPro"/>
</dbReference>
<dbReference type="AlphaFoldDB" id="A0A3P3XL39"/>
<gene>
    <name evidence="5" type="ORF">SPIROBIBN47_390017</name>
</gene>
<organism evidence="5">
    <name type="scientific">uncultured spirochete</name>
    <dbReference type="NCBI Taxonomy" id="156406"/>
    <lineage>
        <taxon>Bacteria</taxon>
        <taxon>Pseudomonadati</taxon>
        <taxon>Spirochaetota</taxon>
        <taxon>Spirochaetia</taxon>
        <taxon>Spirochaetales</taxon>
        <taxon>environmental samples</taxon>
    </lineage>
</organism>
<dbReference type="GO" id="GO:0004315">
    <property type="term" value="F:3-oxoacyl-[acyl-carrier-protein] synthase activity"/>
    <property type="evidence" value="ECO:0007669"/>
    <property type="project" value="UniProtKB-EC"/>
</dbReference>
<evidence type="ECO:0000256" key="2">
    <source>
        <dbReference type="ARBA" id="ARBA00023315"/>
    </source>
</evidence>
<evidence type="ECO:0000313" key="5">
    <source>
        <dbReference type="EMBL" id="SLM15127.1"/>
    </source>
</evidence>
<accession>A0A3P3XL39</accession>
<dbReference type="SUPFAM" id="SSF53901">
    <property type="entry name" value="Thiolase-like"/>
    <property type="match status" value="1"/>
</dbReference>
<dbReference type="Pfam" id="PF08545">
    <property type="entry name" value="ACP_syn_III"/>
    <property type="match status" value="1"/>
</dbReference>
<evidence type="ECO:0000256" key="1">
    <source>
        <dbReference type="ARBA" id="ARBA00022679"/>
    </source>
</evidence>
<dbReference type="InterPro" id="IPR016039">
    <property type="entry name" value="Thiolase-like"/>
</dbReference>
<dbReference type="InterPro" id="IPR013751">
    <property type="entry name" value="ACP_syn_III_N"/>
</dbReference>
<evidence type="ECO:0000259" key="3">
    <source>
        <dbReference type="Pfam" id="PF08541"/>
    </source>
</evidence>
<dbReference type="CDD" id="cd00830">
    <property type="entry name" value="KAS_III"/>
    <property type="match status" value="1"/>
</dbReference>
<proteinExistence type="predicted"/>
<dbReference type="Gene3D" id="3.40.47.10">
    <property type="match status" value="1"/>
</dbReference>
<protein>
    <submittedName>
        <fullName evidence="5">3-oxoacyl-(Acyl-carrier-protein) synthase, KASIII</fullName>
        <ecNumber evidence="5">2.3.1.41</ecNumber>
    </submittedName>
</protein>
<evidence type="ECO:0000259" key="4">
    <source>
        <dbReference type="Pfam" id="PF08545"/>
    </source>
</evidence>
<dbReference type="EMBL" id="FWDM01000033">
    <property type="protein sequence ID" value="SLM15127.1"/>
    <property type="molecule type" value="Genomic_DNA"/>
</dbReference>
<dbReference type="InterPro" id="IPR013747">
    <property type="entry name" value="ACP_syn_III_C"/>
</dbReference>
<dbReference type="PANTHER" id="PTHR34069:SF2">
    <property type="entry name" value="BETA-KETOACYL-[ACYL-CARRIER-PROTEIN] SYNTHASE III"/>
    <property type="match status" value="1"/>
</dbReference>
<feature type="domain" description="Beta-ketoacyl-[acyl-carrier-protein] synthase III N-terminal" evidence="4">
    <location>
        <begin position="114"/>
        <end position="194"/>
    </location>
</feature>
<feature type="domain" description="Beta-ketoacyl-[acyl-carrier-protein] synthase III C-terminal" evidence="3">
    <location>
        <begin position="246"/>
        <end position="334"/>
    </location>
</feature>
<dbReference type="GO" id="GO:0044550">
    <property type="term" value="P:secondary metabolite biosynthetic process"/>
    <property type="evidence" value="ECO:0007669"/>
    <property type="project" value="TreeGrafter"/>
</dbReference>